<reference evidence="1" key="1">
    <citation type="thesis" date="2020" institute="ProQuest LLC" country="789 East Eisenhower Parkway, Ann Arbor, MI, USA">
        <title>Comparative Genomics and Chromosome Evolution.</title>
        <authorList>
            <person name="Mudd A.B."/>
        </authorList>
    </citation>
    <scope>NUCLEOTIDE SEQUENCE</scope>
    <source>
        <strain evidence="1">HN-11 Male</strain>
        <tissue evidence="1">Kidney and liver</tissue>
    </source>
</reference>
<organism evidence="1 2">
    <name type="scientific">Eleutherodactylus coqui</name>
    <name type="common">Puerto Rican coqui</name>
    <dbReference type="NCBI Taxonomy" id="57060"/>
    <lineage>
        <taxon>Eukaryota</taxon>
        <taxon>Metazoa</taxon>
        <taxon>Chordata</taxon>
        <taxon>Craniata</taxon>
        <taxon>Vertebrata</taxon>
        <taxon>Euteleostomi</taxon>
        <taxon>Amphibia</taxon>
        <taxon>Batrachia</taxon>
        <taxon>Anura</taxon>
        <taxon>Neobatrachia</taxon>
        <taxon>Hyloidea</taxon>
        <taxon>Eleutherodactylidae</taxon>
        <taxon>Eleutherodactylinae</taxon>
        <taxon>Eleutherodactylus</taxon>
        <taxon>Eleutherodactylus</taxon>
    </lineage>
</organism>
<accession>A0A8J6KGG9</accession>
<proteinExistence type="predicted"/>
<protein>
    <submittedName>
        <fullName evidence="1">Uncharacterized protein</fullName>
    </submittedName>
</protein>
<evidence type="ECO:0000313" key="2">
    <source>
        <dbReference type="Proteomes" id="UP000770717"/>
    </source>
</evidence>
<gene>
    <name evidence="1" type="ORF">GDO78_001104</name>
</gene>
<name>A0A8J6KGG9_ELECQ</name>
<dbReference type="Proteomes" id="UP000770717">
    <property type="component" value="Unassembled WGS sequence"/>
</dbReference>
<sequence length="86" mass="9789">MKACWRDIKMNVTECKRKHLPSGSTNISSRFASTSMIFMRTCGMGTILSPFWKSCLVLDFQGKRAECVSTACKMCRLLWTTLSNVR</sequence>
<dbReference type="OrthoDB" id="10380081at2759"/>
<dbReference type="AlphaFoldDB" id="A0A8J6KGG9"/>
<comment type="caution">
    <text evidence="1">The sequence shown here is derived from an EMBL/GenBank/DDBJ whole genome shotgun (WGS) entry which is preliminary data.</text>
</comment>
<dbReference type="EMBL" id="WNTK01000001">
    <property type="protein sequence ID" value="KAG9492993.1"/>
    <property type="molecule type" value="Genomic_DNA"/>
</dbReference>
<evidence type="ECO:0000313" key="1">
    <source>
        <dbReference type="EMBL" id="KAG9492993.1"/>
    </source>
</evidence>
<keyword evidence="2" id="KW-1185">Reference proteome</keyword>